<dbReference type="Gene3D" id="3.90.226.10">
    <property type="entry name" value="2-enoyl-CoA Hydratase, Chain A, domain 1"/>
    <property type="match status" value="1"/>
</dbReference>
<dbReference type="GO" id="GO:0008236">
    <property type="term" value="F:serine-type peptidase activity"/>
    <property type="evidence" value="ECO:0007669"/>
    <property type="project" value="InterPro"/>
</dbReference>
<gene>
    <name evidence="1" type="ORF">Z968_10950</name>
</gene>
<accession>A0A0A0I391</accession>
<dbReference type="AlphaFoldDB" id="A0A0A0I391"/>
<dbReference type="InterPro" id="IPR029045">
    <property type="entry name" value="ClpP/crotonase-like_dom_sf"/>
</dbReference>
<dbReference type="OrthoDB" id="5480566at2"/>
<protein>
    <submittedName>
        <fullName evidence="1">Peptidase S41</fullName>
    </submittedName>
</protein>
<proteinExistence type="predicted"/>
<dbReference type="GO" id="GO:0006508">
    <property type="term" value="P:proteolysis"/>
    <property type="evidence" value="ECO:0007669"/>
    <property type="project" value="InterPro"/>
</dbReference>
<sequence>MKKIVIACLILLIIFITYLAGGFRSKYAANPNNRNDIWIKDLEYLKIQLPKKHKNLFFSLKEEKFNDEIVKLKSKIPNLNDDEVKVEIYKIMASIKDGHTNAYCKMEKIFPIKLYWFKEGIYVINTLPQYEKILDCRLIKINGKEVKDIEKEMSKIISHENEAQLKNEIPKILCMPNMLYGLKVINSKNSAIFTFKNSKNEVFDINIGSVNFNKSLGEKFKIHKGREKNSPLYMQNPKESYWFKYLKKEKIIYFKYNMCKQMKEKPFEKFYKELLDSIDKNKPQKLVIDLRDNGGGSSSMLDPLIQEIKNRNINNENRLFVIVGRKTFSSAILNAITLQNETCAKFIGEPTGGKPNHYGEVKEFKLPNSKMSISYSIKYFKTSQKDSDSFIPDIIIEPSINEYLKNKDSILDKIISRL</sequence>
<evidence type="ECO:0000313" key="1">
    <source>
        <dbReference type="EMBL" id="KGM94781.1"/>
    </source>
</evidence>
<organism evidence="1 2">
    <name type="scientific">Clostridium novyi A str. 4552</name>
    <dbReference type="NCBI Taxonomy" id="1444289"/>
    <lineage>
        <taxon>Bacteria</taxon>
        <taxon>Bacillati</taxon>
        <taxon>Bacillota</taxon>
        <taxon>Clostridia</taxon>
        <taxon>Eubacteriales</taxon>
        <taxon>Clostridiaceae</taxon>
        <taxon>Clostridium</taxon>
    </lineage>
</organism>
<name>A0A0A0I391_CLONO</name>
<reference evidence="1 2" key="1">
    <citation type="submission" date="2014-01" db="EMBL/GenBank/DDBJ databases">
        <title>Plasmidome dynamics in the species complex Clostridium novyi sensu lato converts strains of independent lineages into distinctly different pathogens.</title>
        <authorList>
            <person name="Skarin H."/>
            <person name="Segerman B."/>
        </authorList>
    </citation>
    <scope>NUCLEOTIDE SEQUENCE [LARGE SCALE GENOMIC DNA]</scope>
    <source>
        <strain evidence="1 2">4552</strain>
    </source>
</reference>
<comment type="caution">
    <text evidence="1">The sequence shown here is derived from an EMBL/GenBank/DDBJ whole genome shotgun (WGS) entry which is preliminary data.</text>
</comment>
<dbReference type="SUPFAM" id="SSF52096">
    <property type="entry name" value="ClpP/crotonase"/>
    <property type="match status" value="1"/>
</dbReference>
<dbReference type="RefSeq" id="WP_039256041.1">
    <property type="nucleotide sequence ID" value="NZ_JENJ01000059.1"/>
</dbReference>
<evidence type="ECO:0000313" key="2">
    <source>
        <dbReference type="Proteomes" id="UP000030012"/>
    </source>
</evidence>
<dbReference type="Proteomes" id="UP000030012">
    <property type="component" value="Unassembled WGS sequence"/>
</dbReference>
<dbReference type="EMBL" id="JENJ01000059">
    <property type="protein sequence ID" value="KGM94781.1"/>
    <property type="molecule type" value="Genomic_DNA"/>
</dbReference>